<dbReference type="PANTHER" id="PTHR43280:SF32">
    <property type="entry name" value="TRANSCRIPTIONAL REGULATORY PROTEIN"/>
    <property type="match status" value="1"/>
</dbReference>
<evidence type="ECO:0000313" key="7">
    <source>
        <dbReference type="Proteomes" id="UP000032061"/>
    </source>
</evidence>
<proteinExistence type="predicted"/>
<dbReference type="SUPFAM" id="SSF46689">
    <property type="entry name" value="Homeodomain-like"/>
    <property type="match status" value="1"/>
</dbReference>
<reference evidence="5 7" key="1">
    <citation type="submission" date="2015-01" db="EMBL/GenBank/DDBJ databases">
        <title>Genome of Flavobacterium hibernum DSM 12611.</title>
        <authorList>
            <person name="Stropko S.J."/>
            <person name="Pipes S.E."/>
            <person name="Newman J.D."/>
        </authorList>
    </citation>
    <scope>NUCLEOTIDE SEQUENCE [LARGE SCALE GENOMIC DNA]</scope>
    <source>
        <strain evidence="5 7">DSM 12611</strain>
    </source>
</reference>
<dbReference type="AlphaFoldDB" id="A0A0D0EKC4"/>
<evidence type="ECO:0000313" key="5">
    <source>
        <dbReference type="EMBL" id="KIO51800.1"/>
    </source>
</evidence>
<gene>
    <name evidence="6" type="ORF">B0A73_01015</name>
    <name evidence="5" type="ORF">IW18_16230</name>
</gene>
<keyword evidence="1" id="KW-0805">Transcription regulation</keyword>
<dbReference type="Proteomes" id="UP000198302">
    <property type="component" value="Unassembled WGS sequence"/>
</dbReference>
<evidence type="ECO:0000313" key="6">
    <source>
        <dbReference type="EMBL" id="OXA91839.1"/>
    </source>
</evidence>
<sequence>MDDIINFDTISQYNAFNKQETLHPLISLVYLDNAAPRQQRKLNYSFYTVFLKQVYCGDLRYGLSNYDYEQGTLIFLAPGQVIGQNSDEYYQPQGIALVFHPDLLHGTSLGKTIQNYSFFSYSSNESLHLSEEEKQIILDCFTKINYELKHAIDKHSKHLIVANIELFLDYCTRFYDRQFITRDVVHVGILEQFEELLNTYFSSDKPLKMGLPAVAYFAEELNLSANYFGDLIKKETGKTAQEYIQSKVIEIAKERIFDQSKSLSEIAYALGFKYPQHFTRLFKQRVGVAPKEYRALN</sequence>
<evidence type="ECO:0000256" key="2">
    <source>
        <dbReference type="ARBA" id="ARBA00023125"/>
    </source>
</evidence>
<accession>A0A0D0EKC4</accession>
<evidence type="ECO:0000259" key="4">
    <source>
        <dbReference type="PROSITE" id="PS01124"/>
    </source>
</evidence>
<dbReference type="STRING" id="37752.IW18_16230"/>
<dbReference type="OrthoDB" id="2600165at2"/>
<dbReference type="InterPro" id="IPR020449">
    <property type="entry name" value="Tscrpt_reg_AraC-type_HTH"/>
</dbReference>
<dbReference type="Gene3D" id="1.10.10.60">
    <property type="entry name" value="Homeodomain-like"/>
    <property type="match status" value="2"/>
</dbReference>
<dbReference type="InterPro" id="IPR009057">
    <property type="entry name" value="Homeodomain-like_sf"/>
</dbReference>
<reference evidence="6 8" key="2">
    <citation type="submission" date="2016-11" db="EMBL/GenBank/DDBJ databases">
        <title>Whole genomes of Flavobacteriaceae.</title>
        <authorList>
            <person name="Stine C."/>
            <person name="Li C."/>
            <person name="Tadesse D."/>
        </authorList>
    </citation>
    <scope>NUCLEOTIDE SEQUENCE [LARGE SCALE GENOMIC DNA]</scope>
    <source>
        <strain evidence="6 8">ATCC 51468</strain>
    </source>
</reference>
<dbReference type="GO" id="GO:0003700">
    <property type="term" value="F:DNA-binding transcription factor activity"/>
    <property type="evidence" value="ECO:0007669"/>
    <property type="project" value="InterPro"/>
</dbReference>
<evidence type="ECO:0000313" key="8">
    <source>
        <dbReference type="Proteomes" id="UP000198302"/>
    </source>
</evidence>
<organism evidence="5 7">
    <name type="scientific">Flavobacterium hibernum</name>
    <dbReference type="NCBI Taxonomy" id="37752"/>
    <lineage>
        <taxon>Bacteria</taxon>
        <taxon>Pseudomonadati</taxon>
        <taxon>Bacteroidota</taxon>
        <taxon>Flavobacteriia</taxon>
        <taxon>Flavobacteriales</taxon>
        <taxon>Flavobacteriaceae</taxon>
        <taxon>Flavobacterium</taxon>
    </lineage>
</organism>
<dbReference type="PANTHER" id="PTHR43280">
    <property type="entry name" value="ARAC-FAMILY TRANSCRIPTIONAL REGULATOR"/>
    <property type="match status" value="1"/>
</dbReference>
<dbReference type="PRINTS" id="PR00032">
    <property type="entry name" value="HTHARAC"/>
</dbReference>
<name>A0A0D0EKC4_9FLAO</name>
<keyword evidence="3" id="KW-0804">Transcription</keyword>
<protein>
    <submittedName>
        <fullName evidence="5 6">Transcriptional regulator</fullName>
    </submittedName>
</protein>
<dbReference type="Proteomes" id="UP000032061">
    <property type="component" value="Unassembled WGS sequence"/>
</dbReference>
<dbReference type="InterPro" id="IPR018060">
    <property type="entry name" value="HTH_AraC"/>
</dbReference>
<comment type="caution">
    <text evidence="5">The sequence shown here is derived from an EMBL/GenBank/DDBJ whole genome shotgun (WGS) entry which is preliminary data.</text>
</comment>
<dbReference type="GO" id="GO:0043565">
    <property type="term" value="F:sequence-specific DNA binding"/>
    <property type="evidence" value="ECO:0007669"/>
    <property type="project" value="InterPro"/>
</dbReference>
<dbReference type="SMART" id="SM00342">
    <property type="entry name" value="HTH_ARAC"/>
    <property type="match status" value="1"/>
</dbReference>
<dbReference type="EMBL" id="MUGX01000002">
    <property type="protein sequence ID" value="OXA91839.1"/>
    <property type="molecule type" value="Genomic_DNA"/>
</dbReference>
<dbReference type="Pfam" id="PF12833">
    <property type="entry name" value="HTH_18"/>
    <property type="match status" value="1"/>
</dbReference>
<evidence type="ECO:0000256" key="3">
    <source>
        <dbReference type="ARBA" id="ARBA00023163"/>
    </source>
</evidence>
<dbReference type="PROSITE" id="PS01124">
    <property type="entry name" value="HTH_ARAC_FAMILY_2"/>
    <property type="match status" value="1"/>
</dbReference>
<dbReference type="EMBL" id="JPRK01000013">
    <property type="protein sequence ID" value="KIO51800.1"/>
    <property type="molecule type" value="Genomic_DNA"/>
</dbReference>
<dbReference type="RefSeq" id="WP_041518927.1">
    <property type="nucleotide sequence ID" value="NZ_JPRK01000013.1"/>
</dbReference>
<evidence type="ECO:0000256" key="1">
    <source>
        <dbReference type="ARBA" id="ARBA00023015"/>
    </source>
</evidence>
<keyword evidence="2" id="KW-0238">DNA-binding</keyword>
<feature type="domain" description="HTH araC/xylS-type" evidence="4">
    <location>
        <begin position="191"/>
        <end position="296"/>
    </location>
</feature>
<keyword evidence="8" id="KW-1185">Reference proteome</keyword>